<comment type="caution">
    <text evidence="1">The sequence shown here is derived from an EMBL/GenBank/DDBJ whole genome shotgun (WGS) entry which is preliminary data.</text>
</comment>
<dbReference type="AlphaFoldDB" id="A0AAE1DSC7"/>
<gene>
    <name evidence="1" type="ORF">RRG08_052124</name>
</gene>
<keyword evidence="2" id="KW-1185">Reference proteome</keyword>
<proteinExistence type="predicted"/>
<organism evidence="1 2">
    <name type="scientific">Elysia crispata</name>
    <name type="common">lettuce slug</name>
    <dbReference type="NCBI Taxonomy" id="231223"/>
    <lineage>
        <taxon>Eukaryota</taxon>
        <taxon>Metazoa</taxon>
        <taxon>Spiralia</taxon>
        <taxon>Lophotrochozoa</taxon>
        <taxon>Mollusca</taxon>
        <taxon>Gastropoda</taxon>
        <taxon>Heterobranchia</taxon>
        <taxon>Euthyneura</taxon>
        <taxon>Panpulmonata</taxon>
        <taxon>Sacoglossa</taxon>
        <taxon>Placobranchoidea</taxon>
        <taxon>Plakobranchidae</taxon>
        <taxon>Elysia</taxon>
    </lineage>
</organism>
<evidence type="ECO:0000313" key="1">
    <source>
        <dbReference type="EMBL" id="KAK3780977.1"/>
    </source>
</evidence>
<protein>
    <submittedName>
        <fullName evidence="1">Uncharacterized protein</fullName>
    </submittedName>
</protein>
<sequence>MGRRVLKIISNFTDCYATICGVSRLSVVHKSPRWRQAMEPTNRNNQFLRRVSQREIFGRLSGITASPLPSCFATDHTERANTHTHPVGFPNLTKRAVSPQEEDQNTRNVQISVYLWAPDDETRAGLLVKQNSLTLK</sequence>
<name>A0AAE1DSC7_9GAST</name>
<reference evidence="1" key="1">
    <citation type="journal article" date="2023" name="G3 (Bethesda)">
        <title>A reference genome for the long-term kleptoplast-retaining sea slug Elysia crispata morphotype clarki.</title>
        <authorList>
            <person name="Eastman K.E."/>
            <person name="Pendleton A.L."/>
            <person name="Shaikh M.A."/>
            <person name="Suttiyut T."/>
            <person name="Ogas R."/>
            <person name="Tomko P."/>
            <person name="Gavelis G."/>
            <person name="Widhalm J.R."/>
            <person name="Wisecaver J.H."/>
        </authorList>
    </citation>
    <scope>NUCLEOTIDE SEQUENCE</scope>
    <source>
        <strain evidence="1">ECLA1</strain>
    </source>
</reference>
<dbReference type="Proteomes" id="UP001283361">
    <property type="component" value="Unassembled WGS sequence"/>
</dbReference>
<evidence type="ECO:0000313" key="2">
    <source>
        <dbReference type="Proteomes" id="UP001283361"/>
    </source>
</evidence>
<accession>A0AAE1DSC7</accession>
<dbReference type="EMBL" id="JAWDGP010002675">
    <property type="protein sequence ID" value="KAK3780977.1"/>
    <property type="molecule type" value="Genomic_DNA"/>
</dbReference>